<dbReference type="PANTHER" id="PTHR43270:SF8">
    <property type="entry name" value="DI- AND TRIPEPTIDASE DUG2-RELATED"/>
    <property type="match status" value="1"/>
</dbReference>
<feature type="domain" description="Peptidase M20 dimerisation" evidence="5">
    <location>
        <begin position="242"/>
        <end position="395"/>
    </location>
</feature>
<comment type="caution">
    <text evidence="6">The sequence shown here is derived from an EMBL/GenBank/DDBJ whole genome shotgun (WGS) entry which is preliminary data.</text>
</comment>
<feature type="chain" id="PRO_5013038680" evidence="4">
    <location>
        <begin position="28"/>
        <end position="515"/>
    </location>
</feature>
<evidence type="ECO:0000256" key="3">
    <source>
        <dbReference type="ARBA" id="ARBA00022801"/>
    </source>
</evidence>
<dbReference type="Gene3D" id="3.30.70.360">
    <property type="match status" value="1"/>
</dbReference>
<dbReference type="Proteomes" id="UP000225379">
    <property type="component" value="Unassembled WGS sequence"/>
</dbReference>
<proteinExistence type="predicted"/>
<keyword evidence="1" id="KW-0645">Protease</keyword>
<dbReference type="InterPro" id="IPR051458">
    <property type="entry name" value="Cyt/Met_Dipeptidase"/>
</dbReference>
<dbReference type="Pfam" id="PF01546">
    <property type="entry name" value="Peptidase_M20"/>
    <property type="match status" value="1"/>
</dbReference>
<dbReference type="Pfam" id="PF07687">
    <property type="entry name" value="M20_dimer"/>
    <property type="match status" value="1"/>
</dbReference>
<dbReference type="GO" id="GO:0008233">
    <property type="term" value="F:peptidase activity"/>
    <property type="evidence" value="ECO:0007669"/>
    <property type="project" value="UniProtKB-KW"/>
</dbReference>
<dbReference type="PANTHER" id="PTHR43270">
    <property type="entry name" value="BETA-ALA-HIS DIPEPTIDASE"/>
    <property type="match status" value="1"/>
</dbReference>
<keyword evidence="2" id="KW-0479">Metal-binding</keyword>
<evidence type="ECO:0000313" key="7">
    <source>
        <dbReference type="Proteomes" id="UP000225379"/>
    </source>
</evidence>
<name>A0A2B8BD41_9PROT</name>
<evidence type="ECO:0000256" key="2">
    <source>
        <dbReference type="ARBA" id="ARBA00022723"/>
    </source>
</evidence>
<feature type="signal peptide" evidence="4">
    <location>
        <begin position="1"/>
        <end position="27"/>
    </location>
</feature>
<gene>
    <name evidence="6" type="ORF">CRT60_20665</name>
</gene>
<dbReference type="InterPro" id="IPR002933">
    <property type="entry name" value="Peptidase_M20"/>
</dbReference>
<reference evidence="7" key="1">
    <citation type="submission" date="2017-10" db="EMBL/GenBank/DDBJ databases">
        <authorList>
            <person name="Kravchenko I.K."/>
            <person name="Grouzdev D.S."/>
        </authorList>
    </citation>
    <scope>NUCLEOTIDE SEQUENCE [LARGE SCALE GENOMIC DNA]</scope>
    <source>
        <strain evidence="7">B2</strain>
    </source>
</reference>
<keyword evidence="4" id="KW-0732">Signal</keyword>
<keyword evidence="3" id="KW-0378">Hydrolase</keyword>
<organism evidence="6 7">
    <name type="scientific">Azospirillum palustre</name>
    <dbReference type="NCBI Taxonomy" id="2044885"/>
    <lineage>
        <taxon>Bacteria</taxon>
        <taxon>Pseudomonadati</taxon>
        <taxon>Pseudomonadota</taxon>
        <taxon>Alphaproteobacteria</taxon>
        <taxon>Rhodospirillales</taxon>
        <taxon>Azospirillaceae</taxon>
        <taxon>Azospirillum</taxon>
    </lineage>
</organism>
<dbReference type="EMBL" id="PDKW01000042">
    <property type="protein sequence ID" value="PGH55690.1"/>
    <property type="molecule type" value="Genomic_DNA"/>
</dbReference>
<dbReference type="AlphaFoldDB" id="A0A2B8BD41"/>
<keyword evidence="7" id="KW-1185">Reference proteome</keyword>
<dbReference type="InterPro" id="IPR011650">
    <property type="entry name" value="Peptidase_M20_dimer"/>
</dbReference>
<sequence length="515" mass="55850">MSGSEKFSLKQALLIGACMFLPVQAGAASPSTDTLAAKHASANYKEFVELLALPNDAVVPADIQKNVAWLEQAFQKRGFQARALANNGKPMLFAELPGADPAKKTILFYAHLDGQSVTPQQWKQKSPWDATLKQKTDKGEWETIPLEKLYGEQVDPDWRLFARSSSDDKGPIMMLLTAFDALKEAGQKPSVNVKIILDSEEEKGSPSLGEVIRQNAELLKNDALLVLDGPMHQSNKPTLVFGNRGVAQATLTVFGAKQGLHSGHFGNYSANPAMRLAQLLASMKDENGRVTIPGYYDSVKIDAAAEKIMAAVPDDEAALRKRLGIAQAEKVGKNYQEALQYPSLNVRGMAAGDVGAKARTIIPESAVAELDLRTVPETPPEQLIGMLKKHIEAQGYHLVQGNPTDEDRARYDKLASLASEEVSASSSAARTDMQAPVGDWLYRSFKATYGEEPVRIRMMGGTVPTGAAVEALKVPFVIVPLVNADNNQHSYDENLRVGNFVSGVKGLIGLLQQPF</sequence>
<evidence type="ECO:0000259" key="5">
    <source>
        <dbReference type="Pfam" id="PF07687"/>
    </source>
</evidence>
<protein>
    <submittedName>
        <fullName evidence="6">Acetylornithine deacetylase</fullName>
    </submittedName>
</protein>
<evidence type="ECO:0000256" key="1">
    <source>
        <dbReference type="ARBA" id="ARBA00022670"/>
    </source>
</evidence>
<dbReference type="Gene3D" id="3.40.630.10">
    <property type="entry name" value="Zn peptidases"/>
    <property type="match status" value="1"/>
</dbReference>
<accession>A0A2B8BD41</accession>
<dbReference type="GO" id="GO:0006508">
    <property type="term" value="P:proteolysis"/>
    <property type="evidence" value="ECO:0007669"/>
    <property type="project" value="UniProtKB-KW"/>
</dbReference>
<evidence type="ECO:0000313" key="6">
    <source>
        <dbReference type="EMBL" id="PGH55690.1"/>
    </source>
</evidence>
<dbReference type="SUPFAM" id="SSF53187">
    <property type="entry name" value="Zn-dependent exopeptidases"/>
    <property type="match status" value="1"/>
</dbReference>
<evidence type="ECO:0000256" key="4">
    <source>
        <dbReference type="SAM" id="SignalP"/>
    </source>
</evidence>
<dbReference type="OrthoDB" id="9761532at2"/>
<dbReference type="GO" id="GO:0046872">
    <property type="term" value="F:metal ion binding"/>
    <property type="evidence" value="ECO:0007669"/>
    <property type="project" value="UniProtKB-KW"/>
</dbReference>